<comment type="caution">
    <text evidence="6">The sequence shown here is derived from an EMBL/GenBank/DDBJ whole genome shotgun (WGS) entry which is preliminary data.</text>
</comment>
<dbReference type="Pfam" id="PF00440">
    <property type="entry name" value="TetR_N"/>
    <property type="match status" value="1"/>
</dbReference>
<dbReference type="PANTHER" id="PTHR47506:SF7">
    <property type="entry name" value="TRANSCRIPTIONAL REGULATORY PROTEIN"/>
    <property type="match status" value="1"/>
</dbReference>
<proteinExistence type="predicted"/>
<dbReference type="RefSeq" id="WP_253541145.1">
    <property type="nucleotide sequence ID" value="NZ_JAMYWC010000007.1"/>
</dbReference>
<gene>
    <name evidence="6" type="ORF">NKG59_21450</name>
</gene>
<dbReference type="PANTHER" id="PTHR47506">
    <property type="entry name" value="TRANSCRIPTIONAL REGULATORY PROTEIN"/>
    <property type="match status" value="1"/>
</dbReference>
<dbReference type="PROSITE" id="PS50977">
    <property type="entry name" value="HTH_TETR_2"/>
    <property type="match status" value="1"/>
</dbReference>
<evidence type="ECO:0000256" key="1">
    <source>
        <dbReference type="ARBA" id="ARBA00023015"/>
    </source>
</evidence>
<keyword evidence="7" id="KW-1185">Reference proteome</keyword>
<dbReference type="InterPro" id="IPR036271">
    <property type="entry name" value="Tet_transcr_reg_TetR-rel_C_sf"/>
</dbReference>
<evidence type="ECO:0000256" key="3">
    <source>
        <dbReference type="ARBA" id="ARBA00023163"/>
    </source>
</evidence>
<feature type="DNA-binding region" description="H-T-H motif" evidence="4">
    <location>
        <begin position="33"/>
        <end position="52"/>
    </location>
</feature>
<protein>
    <submittedName>
        <fullName evidence="6">TetR/AcrR family transcriptional regulator</fullName>
    </submittedName>
</protein>
<dbReference type="Proteomes" id="UP001162793">
    <property type="component" value="Unassembled WGS sequence"/>
</dbReference>
<accession>A0AA41WX76</accession>
<keyword evidence="2 4" id="KW-0238">DNA-binding</keyword>
<evidence type="ECO:0000259" key="5">
    <source>
        <dbReference type="PROSITE" id="PS50977"/>
    </source>
</evidence>
<dbReference type="PRINTS" id="PR00455">
    <property type="entry name" value="HTHTETR"/>
</dbReference>
<evidence type="ECO:0000313" key="7">
    <source>
        <dbReference type="Proteomes" id="UP001162793"/>
    </source>
</evidence>
<dbReference type="SUPFAM" id="SSF48498">
    <property type="entry name" value="Tetracyclin repressor-like, C-terminal domain"/>
    <property type="match status" value="1"/>
</dbReference>
<keyword evidence="1" id="KW-0805">Transcription regulation</keyword>
<dbReference type="Gene3D" id="1.10.357.10">
    <property type="entry name" value="Tetracycline Repressor, domain 2"/>
    <property type="match status" value="1"/>
</dbReference>
<evidence type="ECO:0000256" key="4">
    <source>
        <dbReference type="PROSITE-ProRule" id="PRU00335"/>
    </source>
</evidence>
<sequence length="201" mass="21786">MTHRRSRRKEETHQRILDAAARVIRSRGYEGFGVAEVMNQAGLTHGGFYAHFKSRDALFVEALERASRDIASEAALVTRQWAGPEISGFRCLVEVYLADRFLSSLDGGCPVAALATEMPRQSGSVRQASVVHVQQLILTVRSTLAASHREAASMVAGSLIGALQLARTLGDNPRGRALLSAARDSLIQLYDTPTQARSAPS</sequence>
<name>A0AA41WX76_9RALS</name>
<reference evidence="7" key="1">
    <citation type="journal article" date="2023" name="Front. Microbiol.">
        <title>Ralstonia chuxiongensis sp. nov., Ralstonia mojiangensis sp. nov., and Ralstonia soli sp. nov., isolated from tobacco fields, are three novel species in the family Burkholderiaceae.</title>
        <authorList>
            <person name="Lu C.H."/>
            <person name="Zhang Y.Y."/>
            <person name="Jiang N."/>
            <person name="Chen W."/>
            <person name="Shao X."/>
            <person name="Zhao Z.M."/>
            <person name="Lu W.L."/>
            <person name="Hu X."/>
            <person name="Xi Y.X."/>
            <person name="Zou S.Y."/>
            <person name="Wei Q.J."/>
            <person name="Lin Z.L."/>
            <person name="Gong L."/>
            <person name="Gai X.T."/>
            <person name="Zhang L.Q."/>
            <person name="Li J.Y."/>
            <person name="Jin Y."/>
            <person name="Xia Z.Y."/>
        </authorList>
    </citation>
    <scope>NUCLEOTIDE SEQUENCE [LARGE SCALE GENOMIC DNA]</scope>
    <source>
        <strain evidence="7">21YRMH01-3</strain>
    </source>
</reference>
<dbReference type="AlphaFoldDB" id="A0AA41WX76"/>
<keyword evidence="3" id="KW-0804">Transcription</keyword>
<dbReference type="InterPro" id="IPR001647">
    <property type="entry name" value="HTH_TetR"/>
</dbReference>
<feature type="domain" description="HTH tetR-type" evidence="5">
    <location>
        <begin position="10"/>
        <end position="70"/>
    </location>
</feature>
<dbReference type="Gene3D" id="1.10.10.60">
    <property type="entry name" value="Homeodomain-like"/>
    <property type="match status" value="1"/>
</dbReference>
<dbReference type="SUPFAM" id="SSF46689">
    <property type="entry name" value="Homeodomain-like"/>
    <property type="match status" value="1"/>
</dbReference>
<dbReference type="GO" id="GO:0003677">
    <property type="term" value="F:DNA binding"/>
    <property type="evidence" value="ECO:0007669"/>
    <property type="project" value="UniProtKB-UniRule"/>
</dbReference>
<evidence type="ECO:0000256" key="2">
    <source>
        <dbReference type="ARBA" id="ARBA00023125"/>
    </source>
</evidence>
<organism evidence="6 7">
    <name type="scientific">Ralstonia chuxiongensis</name>
    <dbReference type="NCBI Taxonomy" id="2957504"/>
    <lineage>
        <taxon>Bacteria</taxon>
        <taxon>Pseudomonadati</taxon>
        <taxon>Pseudomonadota</taxon>
        <taxon>Betaproteobacteria</taxon>
        <taxon>Burkholderiales</taxon>
        <taxon>Burkholderiaceae</taxon>
        <taxon>Ralstonia</taxon>
    </lineage>
</organism>
<evidence type="ECO:0000313" key="6">
    <source>
        <dbReference type="EMBL" id="MCP1174937.1"/>
    </source>
</evidence>
<dbReference type="InterPro" id="IPR009057">
    <property type="entry name" value="Homeodomain-like_sf"/>
</dbReference>
<dbReference type="EMBL" id="JAMYWC010000007">
    <property type="protein sequence ID" value="MCP1174937.1"/>
    <property type="molecule type" value="Genomic_DNA"/>
</dbReference>